<comment type="caution">
    <text evidence="1">The sequence shown here is derived from an EMBL/GenBank/DDBJ whole genome shotgun (WGS) entry which is preliminary data.</text>
</comment>
<reference evidence="1 2" key="1">
    <citation type="submission" date="2020-08" db="EMBL/GenBank/DDBJ databases">
        <title>Bridging the membrane lipid divide: bacteria of the FCB group superphylum have the potential to synthesize archaeal ether lipids.</title>
        <authorList>
            <person name="Villanueva L."/>
            <person name="Von Meijenfeldt F.A.B."/>
            <person name="Westbye A.B."/>
            <person name="Yadav S."/>
            <person name="Hopmans E.C."/>
            <person name="Dutilh B.E."/>
            <person name="Sinninghe Damste J.S."/>
        </authorList>
    </citation>
    <scope>NUCLEOTIDE SEQUENCE [LARGE SCALE GENOMIC DNA]</scope>
    <source>
        <strain evidence="1">NIOZ-UU82</strain>
    </source>
</reference>
<evidence type="ECO:0000313" key="1">
    <source>
        <dbReference type="EMBL" id="MBC8199710.1"/>
    </source>
</evidence>
<dbReference type="AlphaFoldDB" id="A0A8J6TBY8"/>
<dbReference type="Proteomes" id="UP000603545">
    <property type="component" value="Unassembled WGS sequence"/>
</dbReference>
<organism evidence="1 2">
    <name type="scientific">Candidatus Desulfaltia bathyphila</name>
    <dbReference type="NCBI Taxonomy" id="2841697"/>
    <lineage>
        <taxon>Bacteria</taxon>
        <taxon>Pseudomonadati</taxon>
        <taxon>Thermodesulfobacteriota</taxon>
        <taxon>Desulfobacteria</taxon>
        <taxon>Desulfobacterales</taxon>
        <taxon>Desulfobacterales incertae sedis</taxon>
        <taxon>Candidatus Desulfaltia</taxon>
    </lineage>
</organism>
<dbReference type="EMBL" id="JACNLL010000061">
    <property type="protein sequence ID" value="MBC8199710.1"/>
    <property type="molecule type" value="Genomic_DNA"/>
</dbReference>
<evidence type="ECO:0000313" key="2">
    <source>
        <dbReference type="Proteomes" id="UP000603545"/>
    </source>
</evidence>
<sequence>MQRSHDKDKRLWDLLGAKRQSANIPYTLPGVSPMLWDKVIGQVAQKDYENDELI</sequence>
<dbReference type="InterPro" id="IPR036732">
    <property type="entry name" value="AFP_Neu5c_C_sf"/>
</dbReference>
<protein>
    <submittedName>
        <fullName evidence="1">Uncharacterized protein</fullName>
    </submittedName>
</protein>
<accession>A0A8J6TBY8</accession>
<gene>
    <name evidence="1" type="ORF">H8E80_06665</name>
</gene>
<dbReference type="SUPFAM" id="SSF51269">
    <property type="entry name" value="AFP III-like domain"/>
    <property type="match status" value="1"/>
</dbReference>
<name>A0A8J6TBY8_9BACT</name>
<proteinExistence type="predicted"/>